<dbReference type="InterPro" id="IPR002328">
    <property type="entry name" value="ADH_Zn_CS"/>
</dbReference>
<dbReference type="GO" id="GO:0016616">
    <property type="term" value="F:oxidoreductase activity, acting on the CH-OH group of donors, NAD or NADP as acceptor"/>
    <property type="evidence" value="ECO:0007669"/>
    <property type="project" value="InterPro"/>
</dbReference>
<evidence type="ECO:0000256" key="2">
    <source>
        <dbReference type="ARBA" id="ARBA00022723"/>
    </source>
</evidence>
<accession>A0AA88VKA3</accession>
<evidence type="ECO:0000256" key="3">
    <source>
        <dbReference type="ARBA" id="ARBA00022833"/>
    </source>
</evidence>
<keyword evidence="4" id="KW-0560">Oxidoreductase</keyword>
<dbReference type="InterPro" id="IPR047109">
    <property type="entry name" value="CAD-like"/>
</dbReference>
<gene>
    <name evidence="6" type="ORF">RJ639_015069</name>
</gene>
<comment type="cofactor">
    <cofactor evidence="1">
        <name>Zn(2+)</name>
        <dbReference type="ChEBI" id="CHEBI:29105"/>
    </cofactor>
</comment>
<evidence type="ECO:0000313" key="6">
    <source>
        <dbReference type="EMBL" id="KAK3009094.1"/>
    </source>
</evidence>
<evidence type="ECO:0000313" key="7">
    <source>
        <dbReference type="Proteomes" id="UP001188597"/>
    </source>
</evidence>
<dbReference type="PROSITE" id="PS00059">
    <property type="entry name" value="ADH_ZINC"/>
    <property type="match status" value="1"/>
</dbReference>
<dbReference type="Proteomes" id="UP001188597">
    <property type="component" value="Unassembled WGS sequence"/>
</dbReference>
<dbReference type="SUPFAM" id="SSF50129">
    <property type="entry name" value="GroES-like"/>
    <property type="match status" value="1"/>
</dbReference>
<sequence length="143" mass="15356">MMATGEKDVRLKVLYCGVCHADLLFARNDVGFSTYPLVPGHEIAGVVTEVGSKVTKCKVGDKVGLRCFIGSCGDCSNDLENYCPKRISTYPGTYHDGTPTYGGYTDIMAADEHFVICFPQNMALDSGAPLLCAGITVYSPTKL</sequence>
<feature type="domain" description="Alcohol dehydrogenase-like N-terminal" evidence="5">
    <location>
        <begin position="5"/>
        <end position="119"/>
    </location>
</feature>
<name>A0AA88VKA3_9ASTE</name>
<keyword evidence="7" id="KW-1185">Reference proteome</keyword>
<dbReference type="Gene3D" id="3.40.50.720">
    <property type="entry name" value="NAD(P)-binding Rossmann-like Domain"/>
    <property type="match status" value="1"/>
</dbReference>
<proteinExistence type="predicted"/>
<dbReference type="EMBL" id="JAVXUP010001679">
    <property type="protein sequence ID" value="KAK3009094.1"/>
    <property type="molecule type" value="Genomic_DNA"/>
</dbReference>
<evidence type="ECO:0000259" key="5">
    <source>
        <dbReference type="Pfam" id="PF08240"/>
    </source>
</evidence>
<dbReference type="GO" id="GO:0008270">
    <property type="term" value="F:zinc ion binding"/>
    <property type="evidence" value="ECO:0007669"/>
    <property type="project" value="InterPro"/>
</dbReference>
<organism evidence="6 7">
    <name type="scientific">Escallonia herrerae</name>
    <dbReference type="NCBI Taxonomy" id="1293975"/>
    <lineage>
        <taxon>Eukaryota</taxon>
        <taxon>Viridiplantae</taxon>
        <taxon>Streptophyta</taxon>
        <taxon>Embryophyta</taxon>
        <taxon>Tracheophyta</taxon>
        <taxon>Spermatophyta</taxon>
        <taxon>Magnoliopsida</taxon>
        <taxon>eudicotyledons</taxon>
        <taxon>Gunneridae</taxon>
        <taxon>Pentapetalae</taxon>
        <taxon>asterids</taxon>
        <taxon>campanulids</taxon>
        <taxon>Escalloniales</taxon>
        <taxon>Escalloniaceae</taxon>
        <taxon>Escallonia</taxon>
    </lineage>
</organism>
<dbReference type="Pfam" id="PF08240">
    <property type="entry name" value="ADH_N"/>
    <property type="match status" value="1"/>
</dbReference>
<reference evidence="6" key="1">
    <citation type="submission" date="2022-12" db="EMBL/GenBank/DDBJ databases">
        <title>Draft genome assemblies for two species of Escallonia (Escalloniales).</title>
        <authorList>
            <person name="Chanderbali A."/>
            <person name="Dervinis C."/>
            <person name="Anghel I."/>
            <person name="Soltis D."/>
            <person name="Soltis P."/>
            <person name="Zapata F."/>
        </authorList>
    </citation>
    <scope>NUCLEOTIDE SEQUENCE</scope>
    <source>
        <strain evidence="6">UCBG64.0493</strain>
        <tissue evidence="6">Leaf</tissue>
    </source>
</reference>
<dbReference type="InterPro" id="IPR011032">
    <property type="entry name" value="GroES-like_sf"/>
</dbReference>
<dbReference type="InterPro" id="IPR013154">
    <property type="entry name" value="ADH-like_N"/>
</dbReference>
<comment type="caution">
    <text evidence="6">The sequence shown here is derived from an EMBL/GenBank/DDBJ whole genome shotgun (WGS) entry which is preliminary data.</text>
</comment>
<dbReference type="Gene3D" id="3.90.180.10">
    <property type="entry name" value="Medium-chain alcohol dehydrogenases, catalytic domain"/>
    <property type="match status" value="1"/>
</dbReference>
<keyword evidence="3" id="KW-0862">Zinc</keyword>
<protein>
    <recommendedName>
        <fullName evidence="5">Alcohol dehydrogenase-like N-terminal domain-containing protein</fullName>
    </recommendedName>
</protein>
<keyword evidence="2" id="KW-0479">Metal-binding</keyword>
<evidence type="ECO:0000256" key="4">
    <source>
        <dbReference type="ARBA" id="ARBA00023002"/>
    </source>
</evidence>
<dbReference type="PANTHER" id="PTHR42683">
    <property type="entry name" value="ALDEHYDE REDUCTASE"/>
    <property type="match status" value="1"/>
</dbReference>
<evidence type="ECO:0000256" key="1">
    <source>
        <dbReference type="ARBA" id="ARBA00001947"/>
    </source>
</evidence>
<dbReference type="AlphaFoldDB" id="A0AA88VKA3"/>